<dbReference type="KEGG" id="nyu:D7D52_10575"/>
<evidence type="ECO:0000256" key="1">
    <source>
        <dbReference type="ARBA" id="ARBA00004651"/>
    </source>
</evidence>
<dbReference type="PANTHER" id="PTHR42910">
    <property type="entry name" value="TRANSPORTER SCO4007-RELATED"/>
    <property type="match status" value="1"/>
</dbReference>
<feature type="transmembrane region" description="Helical" evidence="5">
    <location>
        <begin position="377"/>
        <end position="401"/>
    </location>
</feature>
<evidence type="ECO:0000256" key="4">
    <source>
        <dbReference type="ARBA" id="ARBA00023136"/>
    </source>
</evidence>
<feature type="transmembrane region" description="Helical" evidence="5">
    <location>
        <begin position="51"/>
        <end position="75"/>
    </location>
</feature>
<sequence length="415" mass="42689">MTSTAADTRSDPTPALGRTTVLVFAITAGSSAAGNYYLQPLLHEVAGDLRISTATAALLVSAAQIGYLCGLAFLVPLGDFLRRHRMVPALLLASVAALLVSAFAPNFAVLFAGVIATGVTASAAQVVVPWASALAHPERRGQVVGTVMSGLLLGILLSRVLSGAVAQLGGWRAVLLVAAGLQVVMAVSLYLLAPATPRAAAGESYPQVLSSIVALIKRHPILRQRMALGFVVMGCFSLVWTAIAFLLAGARGSSYHYSEFTIGLFGLAGVLGALGAPVVGRLADRGHLRRVTTLTWLVLLASWALVAWGGHSVLALIVALLVFDFGIQGSHLTNQSAIYALDPAARSRLTTAYMVTYFLGGVAGSVTAGVAYQLGGWALVCGIGAAATAVGLLLWAVFAVGPQQRPAQPVMAAGS</sequence>
<evidence type="ECO:0000313" key="7">
    <source>
        <dbReference type="EMBL" id="AYF74234.1"/>
    </source>
</evidence>
<feature type="transmembrane region" description="Helical" evidence="5">
    <location>
        <begin position="21"/>
        <end position="39"/>
    </location>
</feature>
<dbReference type="GO" id="GO:0005886">
    <property type="term" value="C:plasma membrane"/>
    <property type="evidence" value="ECO:0007669"/>
    <property type="project" value="UniProtKB-SubCell"/>
</dbReference>
<feature type="transmembrane region" description="Helical" evidence="5">
    <location>
        <begin position="87"/>
        <end position="104"/>
    </location>
</feature>
<keyword evidence="2 5" id="KW-0812">Transmembrane</keyword>
<dbReference type="CDD" id="cd17324">
    <property type="entry name" value="MFS_NepI_like"/>
    <property type="match status" value="1"/>
</dbReference>
<evidence type="ECO:0000313" key="8">
    <source>
        <dbReference type="Proteomes" id="UP000267164"/>
    </source>
</evidence>
<dbReference type="RefSeq" id="WP_120736155.1">
    <property type="nucleotide sequence ID" value="NZ_CP032568.1"/>
</dbReference>
<dbReference type="SUPFAM" id="SSF103473">
    <property type="entry name" value="MFS general substrate transporter"/>
    <property type="match status" value="1"/>
</dbReference>
<protein>
    <submittedName>
        <fullName evidence="7">MFS transporter</fullName>
    </submittedName>
</protein>
<dbReference type="AlphaFoldDB" id="A0A386ZAU2"/>
<dbReference type="Pfam" id="PF07690">
    <property type="entry name" value="MFS_1"/>
    <property type="match status" value="1"/>
</dbReference>
<feature type="domain" description="Major facilitator superfamily (MFS) profile" evidence="6">
    <location>
        <begin position="20"/>
        <end position="403"/>
    </location>
</feature>
<feature type="transmembrane region" description="Helical" evidence="5">
    <location>
        <begin position="291"/>
        <end position="308"/>
    </location>
</feature>
<feature type="transmembrane region" description="Helical" evidence="5">
    <location>
        <begin position="173"/>
        <end position="193"/>
    </location>
</feature>
<dbReference type="EMBL" id="CP032568">
    <property type="protein sequence ID" value="AYF74234.1"/>
    <property type="molecule type" value="Genomic_DNA"/>
</dbReference>
<name>A0A386ZAU2_9NOCA</name>
<gene>
    <name evidence="7" type="ORF">D7D52_10575</name>
</gene>
<feature type="transmembrane region" description="Helical" evidence="5">
    <location>
        <begin position="227"/>
        <end position="248"/>
    </location>
</feature>
<feature type="transmembrane region" description="Helical" evidence="5">
    <location>
        <begin position="110"/>
        <end position="131"/>
    </location>
</feature>
<reference evidence="7 8" key="1">
    <citation type="submission" date="2018-09" db="EMBL/GenBank/DDBJ databases">
        <title>Nocardia yunnanensis sp. nov., an actinomycete isolated from a soil sample.</title>
        <authorList>
            <person name="Zhang J."/>
        </authorList>
    </citation>
    <scope>NUCLEOTIDE SEQUENCE [LARGE SCALE GENOMIC DNA]</scope>
    <source>
        <strain evidence="7 8">CFHS0054</strain>
    </source>
</reference>
<feature type="transmembrane region" description="Helical" evidence="5">
    <location>
        <begin position="260"/>
        <end position="279"/>
    </location>
</feature>
<evidence type="ECO:0000256" key="3">
    <source>
        <dbReference type="ARBA" id="ARBA00022989"/>
    </source>
</evidence>
<dbReference type="Proteomes" id="UP000267164">
    <property type="component" value="Chromosome"/>
</dbReference>
<dbReference type="GO" id="GO:0022857">
    <property type="term" value="F:transmembrane transporter activity"/>
    <property type="evidence" value="ECO:0007669"/>
    <property type="project" value="InterPro"/>
</dbReference>
<keyword evidence="8" id="KW-1185">Reference proteome</keyword>
<keyword evidence="4 5" id="KW-0472">Membrane</keyword>
<proteinExistence type="predicted"/>
<dbReference type="InterPro" id="IPR020846">
    <property type="entry name" value="MFS_dom"/>
</dbReference>
<dbReference type="InterPro" id="IPR036259">
    <property type="entry name" value="MFS_trans_sf"/>
</dbReference>
<keyword evidence="3 5" id="KW-1133">Transmembrane helix</keyword>
<feature type="transmembrane region" description="Helical" evidence="5">
    <location>
        <begin position="352"/>
        <end position="371"/>
    </location>
</feature>
<dbReference type="Gene3D" id="1.20.1250.20">
    <property type="entry name" value="MFS general substrate transporter like domains"/>
    <property type="match status" value="1"/>
</dbReference>
<dbReference type="InterPro" id="IPR011701">
    <property type="entry name" value="MFS"/>
</dbReference>
<feature type="transmembrane region" description="Helical" evidence="5">
    <location>
        <begin position="143"/>
        <end position="161"/>
    </location>
</feature>
<evidence type="ECO:0000259" key="6">
    <source>
        <dbReference type="PROSITE" id="PS50850"/>
    </source>
</evidence>
<organism evidence="7 8">
    <name type="scientific">Nocardia yunnanensis</name>
    <dbReference type="NCBI Taxonomy" id="2382165"/>
    <lineage>
        <taxon>Bacteria</taxon>
        <taxon>Bacillati</taxon>
        <taxon>Actinomycetota</taxon>
        <taxon>Actinomycetes</taxon>
        <taxon>Mycobacteriales</taxon>
        <taxon>Nocardiaceae</taxon>
        <taxon>Nocardia</taxon>
    </lineage>
</organism>
<evidence type="ECO:0000256" key="2">
    <source>
        <dbReference type="ARBA" id="ARBA00022692"/>
    </source>
</evidence>
<evidence type="ECO:0000256" key="5">
    <source>
        <dbReference type="SAM" id="Phobius"/>
    </source>
</evidence>
<dbReference type="OrthoDB" id="9815356at2"/>
<accession>A0A386ZAU2</accession>
<dbReference type="PROSITE" id="PS50850">
    <property type="entry name" value="MFS"/>
    <property type="match status" value="1"/>
</dbReference>
<comment type="subcellular location">
    <subcellularLocation>
        <location evidence="1">Cell membrane</location>
        <topology evidence="1">Multi-pass membrane protein</topology>
    </subcellularLocation>
</comment>
<dbReference type="PANTHER" id="PTHR42910:SF1">
    <property type="entry name" value="MAJOR FACILITATOR SUPERFAMILY (MFS) PROFILE DOMAIN-CONTAINING PROTEIN"/>
    <property type="match status" value="1"/>
</dbReference>